<protein>
    <submittedName>
        <fullName evidence="1">Uncharacterized protein</fullName>
    </submittedName>
</protein>
<gene>
    <name evidence="1" type="ORF">SMTD_LOCUS2606</name>
</gene>
<evidence type="ECO:0000313" key="2">
    <source>
        <dbReference type="Proteomes" id="UP000269396"/>
    </source>
</evidence>
<accession>A0A183NKH1</accession>
<name>A0A183NKH1_9TREM</name>
<dbReference type="PANTHER" id="PTHR47331">
    <property type="entry name" value="PHD-TYPE DOMAIN-CONTAINING PROTEIN"/>
    <property type="match status" value="1"/>
</dbReference>
<dbReference type="STRING" id="31246.A0A183NKH1"/>
<dbReference type="Proteomes" id="UP000269396">
    <property type="component" value="Unassembled WGS sequence"/>
</dbReference>
<dbReference type="AlphaFoldDB" id="A0A183NKH1"/>
<dbReference type="EMBL" id="UZAL01003786">
    <property type="protein sequence ID" value="VDO88337.1"/>
    <property type="molecule type" value="Genomic_DNA"/>
</dbReference>
<keyword evidence="2" id="KW-1185">Reference proteome</keyword>
<dbReference type="Pfam" id="PF05380">
    <property type="entry name" value="Peptidase_A17"/>
    <property type="match status" value="1"/>
</dbReference>
<evidence type="ECO:0000313" key="1">
    <source>
        <dbReference type="EMBL" id="VDO88337.1"/>
    </source>
</evidence>
<reference evidence="1 2" key="1">
    <citation type="submission" date="2018-11" db="EMBL/GenBank/DDBJ databases">
        <authorList>
            <consortium name="Pathogen Informatics"/>
        </authorList>
    </citation>
    <scope>NUCLEOTIDE SEQUENCE [LARGE SCALE GENOMIC DNA]</scope>
    <source>
        <strain>Denwood</strain>
        <strain evidence="2">Zambia</strain>
    </source>
</reference>
<dbReference type="InterPro" id="IPR008042">
    <property type="entry name" value="Retrotrans_Pao"/>
</dbReference>
<organism evidence="1 2">
    <name type="scientific">Schistosoma mattheei</name>
    <dbReference type="NCBI Taxonomy" id="31246"/>
    <lineage>
        <taxon>Eukaryota</taxon>
        <taxon>Metazoa</taxon>
        <taxon>Spiralia</taxon>
        <taxon>Lophotrochozoa</taxon>
        <taxon>Platyhelminthes</taxon>
        <taxon>Trematoda</taxon>
        <taxon>Digenea</taxon>
        <taxon>Strigeidida</taxon>
        <taxon>Schistosomatoidea</taxon>
        <taxon>Schistosomatidae</taxon>
        <taxon>Schistosoma</taxon>
    </lineage>
</organism>
<sequence>MNKTAQTSDGYDRYIVDAVKNNSNVDDCLISVPTCDPAKKFVKQIIEVLRRGDFSLKKWITNSKKARTSLPDVCKKESLGERSTSHDTAHQTLGVECGFKRDVFKFYFDAPERPLTSREILSVVSSLFDPLGLIAPVCLTAKLLLQKLCKSQIGLDQTLNKLYMSTLLKWVEFMRLIGHVTVTQGIKKRIDEPDAKVELHLFSDASEIDYGAVAHARVSCLKRAPYCILYSKSRAAPIKQVTIPRLELAASVFRCETKRSLKKGSAQIFLR</sequence>
<dbReference type="PANTHER" id="PTHR47331:SF4">
    <property type="entry name" value="PEPTIDASE S1 DOMAIN-CONTAINING PROTEIN"/>
    <property type="match status" value="1"/>
</dbReference>
<proteinExistence type="predicted"/>